<gene>
    <name evidence="1" type="ORF">CSX00_10330</name>
</gene>
<name>A0A2G3E8T7_9FIRM</name>
<sequence>MNNIESISYSTSSKYITKTSSEEVKSLDIYKNDYSEAERNAIFNVDLYNNYNDWNIVVNRGPAVMANSLGDRIFEDSSKIIQEYFKGEKTAEDVEKFMSECCDLMIEYQTYVTPENTLSDSDKEEIIGAIYSLFSFRNTVQGVAYCSELGNELNKQYESNDTNYVYYDADVYYNWKQLSQKLTSSANKVVDDVLGYEINIIKHSKKYPDNGFNLQWNFDAALGKQVASLLDTDIEPPKGFKFLFKDMSRADNMTDGLMIHCPLRIWSGDLVDELTISLSLPKAGDADYLGGFMNLEELQNKYNFSNKEYDFLKNIQVFTRLYGVKNYDSLRNTLKAVQNKHFN</sequence>
<reference evidence="1" key="1">
    <citation type="submission" date="2017-10" db="EMBL/GenBank/DDBJ databases">
        <title>Resolving the taxonomy of Roseburia spp., Eubacterium rectale and Agathobacter spp. through phylogenomic analysis.</title>
        <authorList>
            <person name="Sheridan P.O."/>
            <person name="Walker A.W."/>
            <person name="Duncan S.H."/>
            <person name="Scott K.P."/>
            <person name="Toole P.W.O."/>
            <person name="Luis P."/>
            <person name="Flint H.J."/>
        </authorList>
    </citation>
    <scope>NUCLEOTIDE SEQUENCE [LARGE SCALE GENOMIC DNA]</scope>
    <source>
        <strain evidence="1">JK10</strain>
    </source>
</reference>
<comment type="caution">
    <text evidence="1">The sequence shown here is derived from an EMBL/GenBank/DDBJ whole genome shotgun (WGS) entry which is preliminary data.</text>
</comment>
<evidence type="ECO:0000313" key="2">
    <source>
        <dbReference type="Proteomes" id="UP000224317"/>
    </source>
</evidence>
<accession>A0A2G3E8T7</accession>
<dbReference type="EMBL" id="PDYH01000042">
    <property type="protein sequence ID" value="PHU39699.1"/>
    <property type="molecule type" value="Genomic_DNA"/>
</dbReference>
<organism evidence="1 2">
    <name type="scientific">Pseudobutyrivibrio ruminis</name>
    <dbReference type="NCBI Taxonomy" id="46206"/>
    <lineage>
        <taxon>Bacteria</taxon>
        <taxon>Bacillati</taxon>
        <taxon>Bacillota</taxon>
        <taxon>Clostridia</taxon>
        <taxon>Lachnospirales</taxon>
        <taxon>Lachnospiraceae</taxon>
        <taxon>Pseudobutyrivibrio</taxon>
    </lineage>
</organism>
<protein>
    <submittedName>
        <fullName evidence="1">Uncharacterized protein</fullName>
    </submittedName>
</protein>
<dbReference type="Proteomes" id="UP000224317">
    <property type="component" value="Unassembled WGS sequence"/>
</dbReference>
<keyword evidence="2" id="KW-1185">Reference proteome</keyword>
<proteinExistence type="predicted"/>
<dbReference type="RefSeq" id="WP_099413650.1">
    <property type="nucleotide sequence ID" value="NZ_PDYH01000042.1"/>
</dbReference>
<evidence type="ECO:0000313" key="1">
    <source>
        <dbReference type="EMBL" id="PHU39699.1"/>
    </source>
</evidence>
<dbReference type="AlphaFoldDB" id="A0A2G3E8T7"/>